<dbReference type="AlphaFoldDB" id="A0A2S4VRF5"/>
<accession>A0A2S4VRF5</accession>
<evidence type="ECO:0000313" key="2">
    <source>
        <dbReference type="EMBL" id="POW12124.1"/>
    </source>
</evidence>
<dbReference type="EMBL" id="PKSL01000033">
    <property type="protein sequence ID" value="POW12124.1"/>
    <property type="molecule type" value="Genomic_DNA"/>
</dbReference>
<organism evidence="2 3">
    <name type="scientific">Puccinia striiformis</name>
    <dbReference type="NCBI Taxonomy" id="27350"/>
    <lineage>
        <taxon>Eukaryota</taxon>
        <taxon>Fungi</taxon>
        <taxon>Dikarya</taxon>
        <taxon>Basidiomycota</taxon>
        <taxon>Pucciniomycotina</taxon>
        <taxon>Pucciniomycetes</taxon>
        <taxon>Pucciniales</taxon>
        <taxon>Pucciniaceae</taxon>
        <taxon>Puccinia</taxon>
    </lineage>
</organism>
<reference evidence="2" key="1">
    <citation type="submission" date="2017-12" db="EMBL/GenBank/DDBJ databases">
        <title>Gene loss provides genomic basis for host adaptation in cereal stripe rust fungi.</title>
        <authorList>
            <person name="Xia C."/>
        </authorList>
    </citation>
    <scope>NUCLEOTIDE SEQUENCE [LARGE SCALE GENOMIC DNA]</scope>
    <source>
        <strain evidence="2">93-210</strain>
    </source>
</reference>
<feature type="chain" id="PRO_5015497932" evidence="1">
    <location>
        <begin position="23"/>
        <end position="459"/>
    </location>
</feature>
<evidence type="ECO:0000313" key="3">
    <source>
        <dbReference type="Proteomes" id="UP000239156"/>
    </source>
</evidence>
<keyword evidence="3" id="KW-1185">Reference proteome</keyword>
<dbReference type="Proteomes" id="UP000239156">
    <property type="component" value="Unassembled WGS sequence"/>
</dbReference>
<feature type="non-terminal residue" evidence="2">
    <location>
        <position position="1"/>
    </location>
</feature>
<protein>
    <submittedName>
        <fullName evidence="2">Uncharacterized protein</fullName>
    </submittedName>
</protein>
<dbReference type="VEuPathDB" id="FungiDB:PSHT_04135"/>
<comment type="caution">
    <text evidence="2">The sequence shown here is derived from an EMBL/GenBank/DDBJ whole genome shotgun (WGS) entry which is preliminary data.</text>
</comment>
<keyword evidence="1" id="KW-0732">Signal</keyword>
<proteinExistence type="predicted"/>
<gene>
    <name evidence="2" type="ORF">PSTT_04700</name>
</gene>
<feature type="signal peptide" evidence="1">
    <location>
        <begin position="1"/>
        <end position="22"/>
    </location>
</feature>
<dbReference type="VEuPathDB" id="FungiDB:PSTT_04700"/>
<sequence>IAMFLTKILVALQMLHYHAVSAHPLALAKSLVKRGEEMVPPFLDKLQDLAEPATEQLQHEMQETRKKSSSPGGVCGPFGPGCQFVNQSLCPFGAQIVTNPHLLACERDASGEGLCSISTMPQDVSGKFDGIICIAHLQKPKRNMNVLNLVFHMSKEIVDTSNHHNFAPKMWEHDVSRIAHLDNYESKMLQKIVNNSIRRYPSSHLFLQMNTLRAILDDSKKNEVLILVQKYQKLHRRLHFGLKDFPKSPSHSPPYELTAKSFQDKIPISHPAHQKKEEIIRECQALMRKFDRTKGERLAEILIADYTTKPPYSTQFLQDYYLKMNDFLSELNNTEKGNFWDFKESYDKYSAIGSMHSMTYLQKILYGFSFGRKISQSQQGKIGYLALKRETNHIPVPENNSRKAIHRRLMIILSNFSESELDFFFNWSKYLVDKLNKDNKMTLLFNYIKHCRIFGKGIK</sequence>
<evidence type="ECO:0000256" key="1">
    <source>
        <dbReference type="SAM" id="SignalP"/>
    </source>
</evidence>
<name>A0A2S4VRF5_9BASI</name>